<feature type="non-terminal residue" evidence="2">
    <location>
        <position position="106"/>
    </location>
</feature>
<evidence type="ECO:0000313" key="2">
    <source>
        <dbReference type="EMBL" id="KFM78254.1"/>
    </source>
</evidence>
<dbReference type="EMBL" id="KK120425">
    <property type="protein sequence ID" value="KFM78254.1"/>
    <property type="molecule type" value="Genomic_DNA"/>
</dbReference>
<keyword evidence="1" id="KW-0732">Signal</keyword>
<protein>
    <submittedName>
        <fullName evidence="2">Uncharacterized protein</fullName>
    </submittedName>
</protein>
<proteinExistence type="predicted"/>
<reference evidence="2 3" key="1">
    <citation type="submission" date="2013-11" db="EMBL/GenBank/DDBJ databases">
        <title>Genome sequencing of Stegodyphus mimosarum.</title>
        <authorList>
            <person name="Bechsgaard J."/>
        </authorList>
    </citation>
    <scope>NUCLEOTIDE SEQUENCE [LARGE SCALE GENOMIC DNA]</scope>
</reference>
<dbReference type="AlphaFoldDB" id="A0A087ULL5"/>
<evidence type="ECO:0000313" key="3">
    <source>
        <dbReference type="Proteomes" id="UP000054359"/>
    </source>
</evidence>
<gene>
    <name evidence="2" type="ORF">X975_25216</name>
</gene>
<feature type="chain" id="PRO_5001830734" evidence="1">
    <location>
        <begin position="19"/>
        <end position="106"/>
    </location>
</feature>
<dbReference type="OrthoDB" id="6432732at2759"/>
<evidence type="ECO:0000256" key="1">
    <source>
        <dbReference type="SAM" id="SignalP"/>
    </source>
</evidence>
<name>A0A087ULL5_STEMI</name>
<feature type="signal peptide" evidence="1">
    <location>
        <begin position="1"/>
        <end position="18"/>
    </location>
</feature>
<organism evidence="2 3">
    <name type="scientific">Stegodyphus mimosarum</name>
    <name type="common">African social velvet spider</name>
    <dbReference type="NCBI Taxonomy" id="407821"/>
    <lineage>
        <taxon>Eukaryota</taxon>
        <taxon>Metazoa</taxon>
        <taxon>Ecdysozoa</taxon>
        <taxon>Arthropoda</taxon>
        <taxon>Chelicerata</taxon>
        <taxon>Arachnida</taxon>
        <taxon>Araneae</taxon>
        <taxon>Araneomorphae</taxon>
        <taxon>Entelegynae</taxon>
        <taxon>Eresoidea</taxon>
        <taxon>Eresidae</taxon>
        <taxon>Stegodyphus</taxon>
    </lineage>
</organism>
<dbReference type="OMA" id="ADENYKH"/>
<dbReference type="Proteomes" id="UP000054359">
    <property type="component" value="Unassembled WGS sequence"/>
</dbReference>
<accession>A0A087ULL5</accession>
<keyword evidence="3" id="KW-1185">Reference proteome</keyword>
<sequence>MMRAVILVFVCGLAVVRGLPTKNDERSALIQEQADENYKHHQEVLSNKDYSSASLLDSKGGYNSDGSFGVTFDNKDKDHRDRGYGYEKAYAYSRETAFIDFYDDKG</sequence>